<dbReference type="Proteomes" id="UP000256328">
    <property type="component" value="Unassembled WGS sequence"/>
</dbReference>
<sequence>MADLSNSRPLSKELVIEHHDRILSQQPHHAPTTPVALHHDNVAPEAVGGLYADMPKGYYLSKGFLGTLLATCLAQISGYLGWVLPANTLSLINISLGGPGGSPNITWVALAWTLGFTIGLALVGRLSDIFGRRWFFIGSSIMAIVGNVIGASAQSVNQLIATNCLNGLAAAGQLSFNVIIGELVPNKLRGPFNALVLSTSIPFAVFGPPIARSLYANTALQWRWSYILGCIINSIAAGVFYFCYFPPSYLQLHVNGKSMMKQLKGLDWIGIFLFAAGLSLFLIGLNWGGQAYPWSSAQVLCTLLIGLATLAGFCCWEAFSGHEYPLIPMRLFRNIKYDAIVACASIGAMVYYSMTVIWPTLCSALFTTNVQEIGWLSCAVGGGLLCGQILGGIGLRVLPRMKIQMTVAAMVMVAFVAALASTTQYTRTRTVVFLLIGSAAAGYVENLTLSSMALVWEPEDIGLVAGAMGSVRTACASIATSLYLSVLSNQLAKYLPKYVTPAAVSAGLPASSLPSLFAGVTSGSFADVPGINATIETVVAQAVKDAYSMSFRTVFLCTLPFGAIILVAALISPNVEDYLTDDVARRLQDGNTEASGADEKKSEVY</sequence>
<protein>
    <recommendedName>
        <fullName evidence="7">Major facilitator superfamily (MFS) profile domain-containing protein</fullName>
    </recommendedName>
</protein>
<dbReference type="PROSITE" id="PS50850">
    <property type="entry name" value="MFS"/>
    <property type="match status" value="1"/>
</dbReference>
<evidence type="ECO:0000256" key="5">
    <source>
        <dbReference type="ARBA" id="ARBA00023136"/>
    </source>
</evidence>
<feature type="transmembrane region" description="Helical" evidence="6">
    <location>
        <begin position="407"/>
        <end position="425"/>
    </location>
</feature>
<gene>
    <name evidence="8" type="ORF">BP5796_11464</name>
</gene>
<evidence type="ECO:0000259" key="7">
    <source>
        <dbReference type="PROSITE" id="PS50850"/>
    </source>
</evidence>
<dbReference type="Gene3D" id="1.20.1250.20">
    <property type="entry name" value="MFS general substrate transporter like domains"/>
    <property type="match status" value="1"/>
</dbReference>
<evidence type="ECO:0000256" key="3">
    <source>
        <dbReference type="ARBA" id="ARBA00022692"/>
    </source>
</evidence>
<keyword evidence="9" id="KW-1185">Reference proteome</keyword>
<dbReference type="InterPro" id="IPR005829">
    <property type="entry name" value="Sugar_transporter_CS"/>
</dbReference>
<dbReference type="InterPro" id="IPR036259">
    <property type="entry name" value="MFS_trans_sf"/>
</dbReference>
<keyword evidence="5 6" id="KW-0472">Membrane</keyword>
<dbReference type="PANTHER" id="PTHR23501:SF109">
    <property type="entry name" value="MAJOR FACILITATOR SUPERFAMILY (MFS) PROFILE DOMAIN-CONTAINING PROTEIN-RELATED"/>
    <property type="match status" value="1"/>
</dbReference>
<keyword evidence="4 6" id="KW-1133">Transmembrane helix</keyword>
<keyword evidence="2" id="KW-0813">Transport</keyword>
<evidence type="ECO:0000313" key="9">
    <source>
        <dbReference type="Proteomes" id="UP000256328"/>
    </source>
</evidence>
<dbReference type="GO" id="GO:0022857">
    <property type="term" value="F:transmembrane transporter activity"/>
    <property type="evidence" value="ECO:0007669"/>
    <property type="project" value="InterPro"/>
</dbReference>
<dbReference type="PANTHER" id="PTHR23501">
    <property type="entry name" value="MAJOR FACILITATOR SUPERFAMILY"/>
    <property type="match status" value="1"/>
</dbReference>
<dbReference type="Pfam" id="PF06609">
    <property type="entry name" value="TRI12"/>
    <property type="match status" value="1"/>
</dbReference>
<accession>A0A3D8QIA5</accession>
<dbReference type="InterPro" id="IPR053791">
    <property type="entry name" value="MFS_Tri12-like"/>
</dbReference>
<proteinExistence type="predicted"/>
<keyword evidence="3 6" id="KW-0812">Transmembrane</keyword>
<dbReference type="GO" id="GO:0005886">
    <property type="term" value="C:plasma membrane"/>
    <property type="evidence" value="ECO:0007669"/>
    <property type="project" value="TreeGrafter"/>
</dbReference>
<organism evidence="8 9">
    <name type="scientific">Coleophoma crateriformis</name>
    <dbReference type="NCBI Taxonomy" id="565419"/>
    <lineage>
        <taxon>Eukaryota</taxon>
        <taxon>Fungi</taxon>
        <taxon>Dikarya</taxon>
        <taxon>Ascomycota</taxon>
        <taxon>Pezizomycotina</taxon>
        <taxon>Leotiomycetes</taxon>
        <taxon>Helotiales</taxon>
        <taxon>Dermateaceae</taxon>
        <taxon>Coleophoma</taxon>
    </lineage>
</organism>
<feature type="transmembrane region" description="Helical" evidence="6">
    <location>
        <begin position="223"/>
        <end position="244"/>
    </location>
</feature>
<feature type="transmembrane region" description="Helical" evidence="6">
    <location>
        <begin position="265"/>
        <end position="285"/>
    </location>
</feature>
<dbReference type="PROSITE" id="PS00216">
    <property type="entry name" value="SUGAR_TRANSPORT_1"/>
    <property type="match status" value="1"/>
</dbReference>
<dbReference type="OrthoDB" id="4161376at2759"/>
<feature type="transmembrane region" description="Helical" evidence="6">
    <location>
        <begin position="104"/>
        <end position="123"/>
    </location>
</feature>
<comment type="caution">
    <text evidence="8">The sequence shown here is derived from an EMBL/GenBank/DDBJ whole genome shotgun (WGS) entry which is preliminary data.</text>
</comment>
<name>A0A3D8QIA5_9HELO</name>
<reference evidence="8 9" key="1">
    <citation type="journal article" date="2018" name="IMA Fungus">
        <title>IMA Genome-F 9: Draft genome sequence of Annulohypoxylon stygium, Aspergillus mulundensis, Berkeleyomyces basicola (syn. Thielaviopsis basicola), Ceratocystis smalleyi, two Cercospora beticola strains, Coleophoma cylindrospora, Fusarium fracticaudum, Phialophora cf. hyalina, and Morchella septimelata.</title>
        <authorList>
            <person name="Wingfield B.D."/>
            <person name="Bills G.F."/>
            <person name="Dong Y."/>
            <person name="Huang W."/>
            <person name="Nel W.J."/>
            <person name="Swalarsk-Parry B.S."/>
            <person name="Vaghefi N."/>
            <person name="Wilken P.M."/>
            <person name="An Z."/>
            <person name="de Beer Z.W."/>
            <person name="De Vos L."/>
            <person name="Chen L."/>
            <person name="Duong T.A."/>
            <person name="Gao Y."/>
            <person name="Hammerbacher A."/>
            <person name="Kikkert J.R."/>
            <person name="Li Y."/>
            <person name="Li H."/>
            <person name="Li K."/>
            <person name="Li Q."/>
            <person name="Liu X."/>
            <person name="Ma X."/>
            <person name="Naidoo K."/>
            <person name="Pethybridge S.J."/>
            <person name="Sun J."/>
            <person name="Steenkamp E.T."/>
            <person name="van der Nest M.A."/>
            <person name="van Wyk S."/>
            <person name="Wingfield M.J."/>
            <person name="Xiong C."/>
            <person name="Yue Q."/>
            <person name="Zhang X."/>
        </authorList>
    </citation>
    <scope>NUCLEOTIDE SEQUENCE [LARGE SCALE GENOMIC DNA]</scope>
    <source>
        <strain evidence="8 9">BP5796</strain>
    </source>
</reference>
<feature type="transmembrane region" description="Helical" evidence="6">
    <location>
        <begin position="431"/>
        <end position="449"/>
    </location>
</feature>
<feature type="transmembrane region" description="Helical" evidence="6">
    <location>
        <begin position="192"/>
        <end position="211"/>
    </location>
</feature>
<feature type="transmembrane region" description="Helical" evidence="6">
    <location>
        <begin position="373"/>
        <end position="395"/>
    </location>
</feature>
<dbReference type="EMBL" id="PDLN01000018">
    <property type="protein sequence ID" value="RDW61572.1"/>
    <property type="molecule type" value="Genomic_DNA"/>
</dbReference>
<dbReference type="InterPro" id="IPR010573">
    <property type="entry name" value="MFS_Str1/Tri12-like"/>
</dbReference>
<feature type="domain" description="Major facilitator superfamily (MFS) profile" evidence="7">
    <location>
        <begin position="67"/>
        <end position="576"/>
    </location>
</feature>
<feature type="transmembrane region" description="Helical" evidence="6">
    <location>
        <begin position="64"/>
        <end position="84"/>
    </location>
</feature>
<dbReference type="CDD" id="cd06179">
    <property type="entry name" value="MFS_TRI12_like"/>
    <property type="match status" value="1"/>
</dbReference>
<feature type="transmembrane region" description="Helical" evidence="6">
    <location>
        <begin position="135"/>
        <end position="153"/>
    </location>
</feature>
<dbReference type="InterPro" id="IPR020846">
    <property type="entry name" value="MFS_dom"/>
</dbReference>
<evidence type="ECO:0000256" key="4">
    <source>
        <dbReference type="ARBA" id="ARBA00022989"/>
    </source>
</evidence>
<feature type="transmembrane region" description="Helical" evidence="6">
    <location>
        <begin position="553"/>
        <end position="571"/>
    </location>
</feature>
<evidence type="ECO:0000256" key="1">
    <source>
        <dbReference type="ARBA" id="ARBA00004141"/>
    </source>
</evidence>
<dbReference type="SUPFAM" id="SSF103473">
    <property type="entry name" value="MFS general substrate transporter"/>
    <property type="match status" value="1"/>
</dbReference>
<dbReference type="AlphaFoldDB" id="A0A3D8QIA5"/>
<evidence type="ECO:0000313" key="8">
    <source>
        <dbReference type="EMBL" id="RDW61572.1"/>
    </source>
</evidence>
<feature type="transmembrane region" description="Helical" evidence="6">
    <location>
        <begin position="339"/>
        <end position="361"/>
    </location>
</feature>
<evidence type="ECO:0000256" key="2">
    <source>
        <dbReference type="ARBA" id="ARBA00022448"/>
    </source>
</evidence>
<feature type="transmembrane region" description="Helical" evidence="6">
    <location>
        <begin position="297"/>
        <end position="319"/>
    </location>
</feature>
<evidence type="ECO:0000256" key="6">
    <source>
        <dbReference type="SAM" id="Phobius"/>
    </source>
</evidence>
<comment type="subcellular location">
    <subcellularLocation>
        <location evidence="1">Membrane</location>
        <topology evidence="1">Multi-pass membrane protein</topology>
    </subcellularLocation>
</comment>